<dbReference type="STRING" id="1163406.A0A0L0NEK7"/>
<organism evidence="2 3">
    <name type="scientific">Tolypocladium ophioglossoides (strain CBS 100239)</name>
    <name type="common">Snaketongue truffleclub</name>
    <name type="synonym">Elaphocordyceps ophioglossoides</name>
    <dbReference type="NCBI Taxonomy" id="1163406"/>
    <lineage>
        <taxon>Eukaryota</taxon>
        <taxon>Fungi</taxon>
        <taxon>Dikarya</taxon>
        <taxon>Ascomycota</taxon>
        <taxon>Pezizomycotina</taxon>
        <taxon>Sordariomycetes</taxon>
        <taxon>Hypocreomycetidae</taxon>
        <taxon>Hypocreales</taxon>
        <taxon>Ophiocordycipitaceae</taxon>
        <taxon>Tolypocladium</taxon>
    </lineage>
</organism>
<dbReference type="EMBL" id="LFRF01000005">
    <property type="protein sequence ID" value="KND92496.1"/>
    <property type="molecule type" value="Genomic_DNA"/>
</dbReference>
<reference evidence="2 3" key="1">
    <citation type="journal article" date="2015" name="BMC Genomics">
        <title>The genome of the truffle-parasite Tolypocladium ophioglossoides and the evolution of antifungal peptaibiotics.</title>
        <authorList>
            <person name="Quandt C.A."/>
            <person name="Bushley K.E."/>
            <person name="Spatafora J.W."/>
        </authorList>
    </citation>
    <scope>NUCLEOTIDE SEQUENCE [LARGE SCALE GENOMIC DNA]</scope>
    <source>
        <strain evidence="2 3">CBS 100239</strain>
    </source>
</reference>
<feature type="compositionally biased region" description="Basic and acidic residues" evidence="1">
    <location>
        <begin position="84"/>
        <end position="96"/>
    </location>
</feature>
<evidence type="ECO:0000256" key="1">
    <source>
        <dbReference type="SAM" id="MobiDB-lite"/>
    </source>
</evidence>
<dbReference type="AlphaFoldDB" id="A0A0L0NEK7"/>
<evidence type="ECO:0000313" key="3">
    <source>
        <dbReference type="Proteomes" id="UP000036947"/>
    </source>
</evidence>
<accession>A0A0L0NEK7</accession>
<dbReference type="Proteomes" id="UP000036947">
    <property type="component" value="Unassembled WGS sequence"/>
</dbReference>
<evidence type="ECO:0000313" key="2">
    <source>
        <dbReference type="EMBL" id="KND92496.1"/>
    </source>
</evidence>
<feature type="region of interest" description="Disordered" evidence="1">
    <location>
        <begin position="74"/>
        <end position="105"/>
    </location>
</feature>
<comment type="caution">
    <text evidence="2">The sequence shown here is derived from an EMBL/GenBank/DDBJ whole genome shotgun (WGS) entry which is preliminary data.</text>
</comment>
<keyword evidence="3" id="KW-1185">Reference proteome</keyword>
<sequence>MLMSWGGEMAAEAGLPDLEAEVLRSSQAVWDEGVGHNDERDPNLLWNDERSRVMLIDFDRAALRPAPKYKRIVSLSGGKRKRQRDSLRNHPQKRDFQQGYLQSVE</sequence>
<proteinExistence type="predicted"/>
<evidence type="ECO:0008006" key="4">
    <source>
        <dbReference type="Google" id="ProtNLM"/>
    </source>
</evidence>
<gene>
    <name evidence="2" type="ORF">TOPH_02901</name>
</gene>
<protein>
    <recommendedName>
        <fullName evidence="4">Protein kinase domain-containing protein</fullName>
    </recommendedName>
</protein>
<name>A0A0L0NEK7_TOLOC</name>
<dbReference type="OrthoDB" id="4922377at2759"/>